<dbReference type="InterPro" id="IPR036526">
    <property type="entry name" value="C-N_Hydrolase_sf"/>
</dbReference>
<reference evidence="4 5" key="1">
    <citation type="submission" date="2019-09" db="EMBL/GenBank/DDBJ databases">
        <title>NBRP : Genome information of microbial organism related human and environment.</title>
        <authorList>
            <person name="Hattori M."/>
            <person name="Oshima K."/>
            <person name="Inaba H."/>
            <person name="Suda W."/>
            <person name="Sakamoto M."/>
            <person name="Iino T."/>
            <person name="Kitahara M."/>
            <person name="Oshida Y."/>
            <person name="Iida T."/>
            <person name="Kudo T."/>
            <person name="Itoh T."/>
            <person name="Ohkuma M."/>
        </authorList>
    </citation>
    <scope>NUCLEOTIDE SEQUENCE [LARGE SCALE GENOMIC DNA]</scope>
    <source>
        <strain evidence="4 5">Q-1</strain>
    </source>
</reference>
<keyword evidence="5" id="KW-1185">Reference proteome</keyword>
<feature type="active site" description="Proton acceptor" evidence="2">
    <location>
        <position position="85"/>
    </location>
</feature>
<dbReference type="InterPro" id="IPR044149">
    <property type="entry name" value="Nitrilases_CHs"/>
</dbReference>
<comment type="similarity">
    <text evidence="1">Belongs to the carbon-nitrogen hydrolase superfamily. Nitrilase family.</text>
</comment>
<evidence type="ECO:0000256" key="1">
    <source>
        <dbReference type="ARBA" id="ARBA00008129"/>
    </source>
</evidence>
<evidence type="ECO:0000313" key="4">
    <source>
        <dbReference type="EMBL" id="GER05286.1"/>
    </source>
</evidence>
<dbReference type="CDD" id="cd07564">
    <property type="entry name" value="nitrilases_CHs"/>
    <property type="match status" value="1"/>
</dbReference>
<dbReference type="Proteomes" id="UP000324996">
    <property type="component" value="Unassembled WGS sequence"/>
</dbReference>
<sequence length="344" mass="37546">MVAFLDARFVINRVAFLSRFHANFRIGSKECRLKSGRMKAMDDGIKAAVVQAGSAGFETQKSLGKLADLASDAARGGAELVVFPEAFIGGYPKGIDFGTRLGSRSPEGRDQFRRYHEAAIDLPGPAVDRMAEIASDCGLYLVVGVIERAGGTLYCTSLVFGPDGRLLAKHRKLMPTAMERLIWGQGDGSTMEVVPTPIGRIGMAICWENYMPLYRSHLYAQGVTLYCAPTVDEREEWQASMRHIALEGRCFVLSACQHLKRRDLPDDFDCREGNDPETTLINGGSVIISPLGKILAGPVYGEDAVLLADLDRGDLARGKFDLDVAGHYARPDIFRLIVDDGAKS</sequence>
<comment type="caution">
    <text evidence="4">The sequence shown here is derived from an EMBL/GenBank/DDBJ whole genome shotgun (WGS) entry which is preliminary data.</text>
</comment>
<evidence type="ECO:0000313" key="5">
    <source>
        <dbReference type="Proteomes" id="UP000324996"/>
    </source>
</evidence>
<organism evidence="4 5">
    <name type="scientific">Iodidimonas nitroreducens</name>
    <dbReference type="NCBI Taxonomy" id="1236968"/>
    <lineage>
        <taxon>Bacteria</taxon>
        <taxon>Pseudomonadati</taxon>
        <taxon>Pseudomonadota</taxon>
        <taxon>Alphaproteobacteria</taxon>
        <taxon>Iodidimonadales</taxon>
        <taxon>Iodidimonadaceae</taxon>
        <taxon>Iodidimonas</taxon>
    </lineage>
</organism>
<dbReference type="AlphaFoldDB" id="A0A5A7NEB7"/>
<accession>A0A5A7NEB7</accession>
<dbReference type="PROSITE" id="PS50263">
    <property type="entry name" value="CN_HYDROLASE"/>
    <property type="match status" value="1"/>
</dbReference>
<dbReference type="EMBL" id="BKCN01000021">
    <property type="protein sequence ID" value="GER05286.1"/>
    <property type="molecule type" value="Genomic_DNA"/>
</dbReference>
<feature type="domain" description="CN hydrolase" evidence="3">
    <location>
        <begin position="45"/>
        <end position="312"/>
    </location>
</feature>
<dbReference type="PROSITE" id="PS00920">
    <property type="entry name" value="NITRIL_CHT_1"/>
    <property type="match status" value="1"/>
</dbReference>
<dbReference type="InterPro" id="IPR000132">
    <property type="entry name" value="Nitrilase/CN_hydratase_CS"/>
</dbReference>
<dbReference type="Gene3D" id="3.60.110.10">
    <property type="entry name" value="Carbon-nitrogen hydrolase"/>
    <property type="match status" value="1"/>
</dbReference>
<dbReference type="SUPFAM" id="SSF56317">
    <property type="entry name" value="Carbon-nitrogen hydrolase"/>
    <property type="match status" value="1"/>
</dbReference>
<dbReference type="Pfam" id="PF00795">
    <property type="entry name" value="CN_hydrolase"/>
    <property type="match status" value="1"/>
</dbReference>
<gene>
    <name evidence="4" type="ORF">JCM17846_29680</name>
</gene>
<dbReference type="InterPro" id="IPR003010">
    <property type="entry name" value="C-N_Hydrolase"/>
</dbReference>
<dbReference type="FunFam" id="3.60.110.10:FF:000016">
    <property type="entry name" value="Nitrilase blr3397"/>
    <property type="match status" value="1"/>
</dbReference>
<dbReference type="GO" id="GO:0000257">
    <property type="term" value="F:nitrilase activity"/>
    <property type="evidence" value="ECO:0007669"/>
    <property type="project" value="UniProtKB-ARBA"/>
</dbReference>
<name>A0A5A7NEB7_9PROT</name>
<evidence type="ECO:0000256" key="2">
    <source>
        <dbReference type="PROSITE-ProRule" id="PRU10139"/>
    </source>
</evidence>
<evidence type="ECO:0000259" key="3">
    <source>
        <dbReference type="PROSITE" id="PS50263"/>
    </source>
</evidence>
<proteinExistence type="inferred from homology"/>
<protein>
    <submittedName>
        <fullName evidence="4">Nitrilase</fullName>
    </submittedName>
</protein>
<dbReference type="PANTHER" id="PTHR46044:SF1">
    <property type="entry name" value="CN HYDROLASE DOMAIN-CONTAINING PROTEIN"/>
    <property type="match status" value="1"/>
</dbReference>
<dbReference type="PANTHER" id="PTHR46044">
    <property type="entry name" value="NITRILASE"/>
    <property type="match status" value="1"/>
</dbReference>